<accession>A0ABR2IGJ0</accession>
<keyword evidence="2" id="KW-1133">Transmembrane helix</keyword>
<feature type="region of interest" description="Disordered" evidence="1">
    <location>
        <begin position="174"/>
        <end position="277"/>
    </location>
</feature>
<gene>
    <name evidence="4" type="ORF">PGQ11_008681</name>
</gene>
<feature type="compositionally biased region" description="Basic and acidic residues" evidence="1">
    <location>
        <begin position="196"/>
        <end position="210"/>
    </location>
</feature>
<keyword evidence="5" id="KW-1185">Reference proteome</keyword>
<feature type="transmembrane region" description="Helical" evidence="2">
    <location>
        <begin position="20"/>
        <end position="43"/>
    </location>
</feature>
<feature type="domain" description="DUF7598" evidence="3">
    <location>
        <begin position="14"/>
        <end position="153"/>
    </location>
</feature>
<proteinExistence type="predicted"/>
<feature type="transmembrane region" description="Helical" evidence="2">
    <location>
        <begin position="55"/>
        <end position="85"/>
    </location>
</feature>
<evidence type="ECO:0000313" key="5">
    <source>
        <dbReference type="Proteomes" id="UP001390339"/>
    </source>
</evidence>
<feature type="transmembrane region" description="Helical" evidence="2">
    <location>
        <begin position="129"/>
        <end position="155"/>
    </location>
</feature>
<feature type="compositionally biased region" description="Basic residues" evidence="1">
    <location>
        <begin position="263"/>
        <end position="275"/>
    </location>
</feature>
<evidence type="ECO:0000259" key="3">
    <source>
        <dbReference type="Pfam" id="PF24535"/>
    </source>
</evidence>
<organism evidence="4 5">
    <name type="scientific">Apiospora arundinis</name>
    <dbReference type="NCBI Taxonomy" id="335852"/>
    <lineage>
        <taxon>Eukaryota</taxon>
        <taxon>Fungi</taxon>
        <taxon>Dikarya</taxon>
        <taxon>Ascomycota</taxon>
        <taxon>Pezizomycotina</taxon>
        <taxon>Sordariomycetes</taxon>
        <taxon>Xylariomycetidae</taxon>
        <taxon>Amphisphaeriales</taxon>
        <taxon>Apiosporaceae</taxon>
        <taxon>Apiospora</taxon>
    </lineage>
</organism>
<sequence>MFSFSNSSSVKGSAYIILNVIRSLNILILLLIAASSVILMIPAKMPDGFTFFNDVALFFILMICIFLAISELPSFKAIGFIRAWYTRNWPVVGPGRGLKWFGLAMTILGCHTLGRLSDPRNGTDHMDLAFWRLCLAAGILAIAFGIINIVTSWLYSSKGGMTARELRSTGAVTETEKYYSNSGKSDSYDAYSTEGYESHRSESVRKEKGKSWWNRKAKKPEISGPMPHQPDLEKGEVMDDPLPSRSSPVIPGLQRPPSALHPIHGRQPSHARKYSNSHYSVASIDQFSQYPHDQNRI</sequence>
<dbReference type="Proteomes" id="UP001390339">
    <property type="component" value="Unassembled WGS sequence"/>
</dbReference>
<comment type="caution">
    <text evidence="4">The sequence shown here is derived from an EMBL/GenBank/DDBJ whole genome shotgun (WGS) entry which is preliminary data.</text>
</comment>
<keyword evidence="2" id="KW-0812">Transmembrane</keyword>
<name>A0ABR2IGJ0_9PEZI</name>
<dbReference type="InterPro" id="IPR056019">
    <property type="entry name" value="DUF7598"/>
</dbReference>
<dbReference type="EMBL" id="JAPCWZ010000005">
    <property type="protein sequence ID" value="KAK8862446.1"/>
    <property type="molecule type" value="Genomic_DNA"/>
</dbReference>
<evidence type="ECO:0000256" key="1">
    <source>
        <dbReference type="SAM" id="MobiDB-lite"/>
    </source>
</evidence>
<reference evidence="4 5" key="1">
    <citation type="journal article" date="2024" name="IMA Fungus">
        <title>Apiospora arundinis, a panoply of carbohydrate-active enzymes and secondary metabolites.</title>
        <authorList>
            <person name="Sorensen T."/>
            <person name="Petersen C."/>
            <person name="Muurmann A.T."/>
            <person name="Christiansen J.V."/>
            <person name="Brundto M.L."/>
            <person name="Overgaard C.K."/>
            <person name="Boysen A.T."/>
            <person name="Wollenberg R.D."/>
            <person name="Larsen T.O."/>
            <person name="Sorensen J.L."/>
            <person name="Nielsen K.L."/>
            <person name="Sondergaard T.E."/>
        </authorList>
    </citation>
    <scope>NUCLEOTIDE SEQUENCE [LARGE SCALE GENOMIC DNA]</scope>
    <source>
        <strain evidence="4 5">AAU 773</strain>
    </source>
</reference>
<protein>
    <recommendedName>
        <fullName evidence="3">DUF7598 domain-containing protein</fullName>
    </recommendedName>
</protein>
<evidence type="ECO:0000313" key="4">
    <source>
        <dbReference type="EMBL" id="KAK8862446.1"/>
    </source>
</evidence>
<evidence type="ECO:0000256" key="2">
    <source>
        <dbReference type="SAM" id="Phobius"/>
    </source>
</evidence>
<dbReference type="Pfam" id="PF24535">
    <property type="entry name" value="DUF7598"/>
    <property type="match status" value="1"/>
</dbReference>
<keyword evidence="2" id="KW-0472">Membrane</keyword>